<feature type="domain" description="FAD dependent oxidoreductase" evidence="2">
    <location>
        <begin position="64"/>
        <end position="415"/>
    </location>
</feature>
<dbReference type="PANTHER" id="PTHR42720:SF1">
    <property type="entry name" value="GLYCEROL 3-PHOSPHATE OXIDASE"/>
    <property type="match status" value="1"/>
</dbReference>
<dbReference type="VEuPathDB" id="FungiDB:SPPG_06667"/>
<evidence type="ECO:0000259" key="3">
    <source>
        <dbReference type="Pfam" id="PF04324"/>
    </source>
</evidence>
<dbReference type="Gene3D" id="3.50.50.60">
    <property type="entry name" value="FAD/NAD(P)-binding domain"/>
    <property type="match status" value="1"/>
</dbReference>
<reference evidence="4 5" key="1">
    <citation type="submission" date="2009-08" db="EMBL/GenBank/DDBJ databases">
        <title>The Genome Sequence of Spizellomyces punctatus strain DAOM BR117.</title>
        <authorList>
            <consortium name="The Broad Institute Genome Sequencing Platform"/>
            <person name="Russ C."/>
            <person name="Cuomo C."/>
            <person name="Shea T."/>
            <person name="Young S.K."/>
            <person name="Zeng Q."/>
            <person name="Koehrsen M."/>
            <person name="Haas B."/>
            <person name="Borodovsky M."/>
            <person name="Guigo R."/>
            <person name="Alvarado L."/>
            <person name="Berlin A."/>
            <person name="Bochicchio J."/>
            <person name="Borenstein D."/>
            <person name="Chapman S."/>
            <person name="Chen Z."/>
            <person name="Engels R."/>
            <person name="Freedman E."/>
            <person name="Gellesch M."/>
            <person name="Goldberg J."/>
            <person name="Griggs A."/>
            <person name="Gujja S."/>
            <person name="Heiman D."/>
            <person name="Hepburn T."/>
            <person name="Howarth C."/>
            <person name="Jen D."/>
            <person name="Larson L."/>
            <person name="Lewis B."/>
            <person name="Mehta T."/>
            <person name="Park D."/>
            <person name="Pearson M."/>
            <person name="Roberts A."/>
            <person name="Saif S."/>
            <person name="Shenoy N."/>
            <person name="Sisk P."/>
            <person name="Stolte C."/>
            <person name="Sykes S."/>
            <person name="Thomson T."/>
            <person name="Walk T."/>
            <person name="White J."/>
            <person name="Yandava C."/>
            <person name="Burger G."/>
            <person name="Gray M.W."/>
            <person name="Holland P.W.H."/>
            <person name="King N."/>
            <person name="Lang F.B.F."/>
            <person name="Roger A.J."/>
            <person name="Ruiz-Trillo I."/>
            <person name="Lander E."/>
            <person name="Nusbaum C."/>
        </authorList>
    </citation>
    <scope>NUCLEOTIDE SEQUENCE [LARGE SCALE GENOMIC DNA]</scope>
    <source>
        <strain evidence="4 5">DAOM BR117</strain>
    </source>
</reference>
<proteinExistence type="predicted"/>
<dbReference type="Proteomes" id="UP000053201">
    <property type="component" value="Unassembled WGS sequence"/>
</dbReference>
<dbReference type="CDD" id="cd19946">
    <property type="entry name" value="GlpA-like_Fer2_BFD-like"/>
    <property type="match status" value="1"/>
</dbReference>
<organism evidence="4 5">
    <name type="scientific">Spizellomyces punctatus (strain DAOM BR117)</name>
    <dbReference type="NCBI Taxonomy" id="645134"/>
    <lineage>
        <taxon>Eukaryota</taxon>
        <taxon>Fungi</taxon>
        <taxon>Fungi incertae sedis</taxon>
        <taxon>Chytridiomycota</taxon>
        <taxon>Chytridiomycota incertae sedis</taxon>
        <taxon>Chytridiomycetes</taxon>
        <taxon>Spizellomycetales</taxon>
        <taxon>Spizellomycetaceae</taxon>
        <taxon>Spizellomyces</taxon>
    </lineage>
</organism>
<dbReference type="InParanoid" id="A0A0L0HBL8"/>
<dbReference type="InterPro" id="IPR007419">
    <property type="entry name" value="BFD-like_2Fe2S-bd_dom"/>
</dbReference>
<dbReference type="EMBL" id="KQ257461">
    <property type="protein sequence ID" value="KNC98269.1"/>
    <property type="molecule type" value="Genomic_DNA"/>
</dbReference>
<dbReference type="Pfam" id="PF01266">
    <property type="entry name" value="DAO"/>
    <property type="match status" value="1"/>
</dbReference>
<dbReference type="GeneID" id="27689957"/>
<evidence type="ECO:0000313" key="5">
    <source>
        <dbReference type="Proteomes" id="UP000053201"/>
    </source>
</evidence>
<name>A0A0L0HBL8_SPIPD</name>
<dbReference type="RefSeq" id="XP_016606309.1">
    <property type="nucleotide sequence ID" value="XM_016754869.1"/>
</dbReference>
<dbReference type="Pfam" id="PF04324">
    <property type="entry name" value="Fer2_BFD"/>
    <property type="match status" value="1"/>
</dbReference>
<evidence type="ECO:0000256" key="1">
    <source>
        <dbReference type="SAM" id="MobiDB-lite"/>
    </source>
</evidence>
<accession>A0A0L0HBL8</accession>
<dbReference type="Gene3D" id="1.10.10.1100">
    <property type="entry name" value="BFD-like [2Fe-2S]-binding domain"/>
    <property type="match status" value="1"/>
</dbReference>
<dbReference type="AlphaFoldDB" id="A0A0L0HBL8"/>
<sequence>MRLTEFCTLGISLSTLRCTILKTWIDAGARSHLHARSNQVPPTNGTQSWTPPPPPKLASPPPSDVIIIGAGAVGCSIARELSKYKLNTVVLEKADDVAQGASKANSGIVHGGYDEQHGTVKSRVARPGNEMFDALERELHFGFRRVGALVLAYHPSEMPILNELMENGFKNGVKDLVILNRDQVRQREPHIHRDVFAALYCPGTGITSPYEYTIALAENAITNGTSFYLKHEVVDIQPAHDQPGFIVKTDCGKSFRTRVVINCAGLYSDRVAAMVGANNFSIEPRKGEYVILNKSQAHLARHVLFPVPSPERGKGILVSQTYHGNLLLGPTSRGTHEASMTNKEVLELILRSARHSIPDFDVGAAITSYTGLRSKCSRGDFIIEESPSVKGFINVAGIDSPGLTSSPAVAKLVVEILGKTGRVKLEPNPSFNPNRPAIIIRKTSEFSGRIDDPDPARNIICRCERVTEAEIIDAIHRPLPARSVDAIKRRTRAGMGPCQGSFCEERVVGVISRELGVPENMVPRRGPGSSVLPHRRLTKEDRELLEELSKDVDSLKPKM</sequence>
<gene>
    <name evidence="4" type="ORF">SPPG_06667</name>
</gene>
<dbReference type="OMA" id="LVQTTLW"/>
<dbReference type="SUPFAM" id="SSF51905">
    <property type="entry name" value="FAD/NAD(P)-binding domain"/>
    <property type="match status" value="1"/>
</dbReference>
<protein>
    <recommendedName>
        <fullName evidence="6">FAD dependent oxidoreductase</fullName>
    </recommendedName>
</protein>
<dbReference type="InterPro" id="IPR041854">
    <property type="entry name" value="BFD-like_2Fe2S-bd_dom_sf"/>
</dbReference>
<evidence type="ECO:0008006" key="6">
    <source>
        <dbReference type="Google" id="ProtNLM"/>
    </source>
</evidence>
<dbReference type="OrthoDB" id="498204at2759"/>
<evidence type="ECO:0000259" key="2">
    <source>
        <dbReference type="Pfam" id="PF01266"/>
    </source>
</evidence>
<dbReference type="PANTHER" id="PTHR42720">
    <property type="entry name" value="GLYCEROL-3-PHOSPHATE DEHYDROGENASE"/>
    <property type="match status" value="1"/>
</dbReference>
<keyword evidence="5" id="KW-1185">Reference proteome</keyword>
<feature type="domain" description="BFD-like [2Fe-2S]-binding" evidence="3">
    <location>
        <begin position="459"/>
        <end position="511"/>
    </location>
</feature>
<evidence type="ECO:0000313" key="4">
    <source>
        <dbReference type="EMBL" id="KNC98269.1"/>
    </source>
</evidence>
<dbReference type="eggNOG" id="KOG2665">
    <property type="taxonomic scope" value="Eukaryota"/>
</dbReference>
<dbReference type="Gene3D" id="3.30.9.10">
    <property type="entry name" value="D-Amino Acid Oxidase, subunit A, domain 2"/>
    <property type="match status" value="1"/>
</dbReference>
<feature type="compositionally biased region" description="Polar residues" evidence="1">
    <location>
        <begin position="36"/>
        <end position="49"/>
    </location>
</feature>
<dbReference type="InterPro" id="IPR052745">
    <property type="entry name" value="G3P_Oxidase/Oxidoreductase"/>
</dbReference>
<dbReference type="InterPro" id="IPR036188">
    <property type="entry name" value="FAD/NAD-bd_sf"/>
</dbReference>
<dbReference type="InterPro" id="IPR006076">
    <property type="entry name" value="FAD-dep_OxRdtase"/>
</dbReference>
<feature type="compositionally biased region" description="Pro residues" evidence="1">
    <location>
        <begin position="50"/>
        <end position="61"/>
    </location>
</feature>
<feature type="region of interest" description="Disordered" evidence="1">
    <location>
        <begin position="35"/>
        <end position="61"/>
    </location>
</feature>
<dbReference type="STRING" id="645134.A0A0L0HBL8"/>